<proteinExistence type="predicted"/>
<gene>
    <name evidence="3" type="ORF">GCM10010126_70760</name>
</gene>
<dbReference type="RefSeq" id="WP_191898715.1">
    <property type="nucleotide sequence ID" value="NZ_BMQD01000063.1"/>
</dbReference>
<keyword evidence="2" id="KW-0732">Signal</keyword>
<feature type="compositionally biased region" description="Pro residues" evidence="1">
    <location>
        <begin position="30"/>
        <end position="44"/>
    </location>
</feature>
<feature type="signal peptide" evidence="2">
    <location>
        <begin position="1"/>
        <end position="20"/>
    </location>
</feature>
<evidence type="ECO:0000313" key="4">
    <source>
        <dbReference type="Proteomes" id="UP000627984"/>
    </source>
</evidence>
<feature type="chain" id="PRO_5041415386" evidence="2">
    <location>
        <begin position="21"/>
        <end position="178"/>
    </location>
</feature>
<accession>A0AA37BPP8</accession>
<feature type="region of interest" description="Disordered" evidence="1">
    <location>
        <begin position="21"/>
        <end position="60"/>
    </location>
</feature>
<dbReference type="AlphaFoldDB" id="A0AA37BPP8"/>
<organism evidence="3 4">
    <name type="scientific">Planomonospora parontospora</name>
    <dbReference type="NCBI Taxonomy" id="58119"/>
    <lineage>
        <taxon>Bacteria</taxon>
        <taxon>Bacillati</taxon>
        <taxon>Actinomycetota</taxon>
        <taxon>Actinomycetes</taxon>
        <taxon>Streptosporangiales</taxon>
        <taxon>Streptosporangiaceae</taxon>
        <taxon>Planomonospora</taxon>
    </lineage>
</organism>
<evidence type="ECO:0000313" key="3">
    <source>
        <dbReference type="EMBL" id="GGL01352.1"/>
    </source>
</evidence>
<reference evidence="3" key="1">
    <citation type="journal article" date="2014" name="Int. J. Syst. Evol. Microbiol.">
        <title>Complete genome sequence of Corynebacterium casei LMG S-19264T (=DSM 44701T), isolated from a smear-ripened cheese.</title>
        <authorList>
            <consortium name="US DOE Joint Genome Institute (JGI-PGF)"/>
            <person name="Walter F."/>
            <person name="Albersmeier A."/>
            <person name="Kalinowski J."/>
            <person name="Ruckert C."/>
        </authorList>
    </citation>
    <scope>NUCLEOTIDE SEQUENCE</scope>
    <source>
        <strain evidence="3">JCM 3093</strain>
    </source>
</reference>
<name>A0AA37BPP8_9ACTN</name>
<evidence type="ECO:0000256" key="2">
    <source>
        <dbReference type="SAM" id="SignalP"/>
    </source>
</evidence>
<protein>
    <submittedName>
        <fullName evidence="3">Uncharacterized protein</fullName>
    </submittedName>
</protein>
<sequence length="178" mass="18584">MRRSPSVVLVAVAAAMLASAQQLPAAASPAPAPPPAAPPTPPPGELLGAAPQDRRVTKQPDGRLVIEAWTQPVRVHRDGAWRWIDPTLVESGGVLRPKITVTPVEFTSGGARKPLATLTTQDGKPVTFTWPTALARPTVTGGKAVYADAAGPGSSLVVTALPTGFRWEIVLKSRPAKK</sequence>
<reference evidence="3" key="2">
    <citation type="submission" date="2022-09" db="EMBL/GenBank/DDBJ databases">
        <authorList>
            <person name="Sun Q."/>
            <person name="Ohkuma M."/>
        </authorList>
    </citation>
    <scope>NUCLEOTIDE SEQUENCE</scope>
    <source>
        <strain evidence="3">JCM 3093</strain>
    </source>
</reference>
<evidence type="ECO:0000256" key="1">
    <source>
        <dbReference type="SAM" id="MobiDB-lite"/>
    </source>
</evidence>
<dbReference type="Proteomes" id="UP000627984">
    <property type="component" value="Unassembled WGS sequence"/>
</dbReference>
<comment type="caution">
    <text evidence="3">The sequence shown here is derived from an EMBL/GenBank/DDBJ whole genome shotgun (WGS) entry which is preliminary data.</text>
</comment>
<dbReference type="EMBL" id="BMQD01000063">
    <property type="protein sequence ID" value="GGL01352.1"/>
    <property type="molecule type" value="Genomic_DNA"/>
</dbReference>